<dbReference type="Proteomes" id="UP001303222">
    <property type="component" value="Unassembled WGS sequence"/>
</dbReference>
<keyword evidence="2" id="KW-0732">Signal</keyword>
<evidence type="ECO:0000313" key="4">
    <source>
        <dbReference type="Proteomes" id="UP001303222"/>
    </source>
</evidence>
<feature type="signal peptide" evidence="2">
    <location>
        <begin position="1"/>
        <end position="22"/>
    </location>
</feature>
<protein>
    <recommendedName>
        <fullName evidence="5">Secreted protein</fullName>
    </recommendedName>
</protein>
<feature type="chain" id="PRO_5042926458" description="Secreted protein" evidence="2">
    <location>
        <begin position="23"/>
        <end position="109"/>
    </location>
</feature>
<dbReference type="AlphaFoldDB" id="A0AAN6P0N6"/>
<comment type="caution">
    <text evidence="3">The sequence shown here is derived from an EMBL/GenBank/DDBJ whole genome shotgun (WGS) entry which is preliminary data.</text>
</comment>
<reference evidence="3" key="2">
    <citation type="submission" date="2023-06" db="EMBL/GenBank/DDBJ databases">
        <authorList>
            <consortium name="Lawrence Berkeley National Laboratory"/>
            <person name="Mondo S.J."/>
            <person name="Hensen N."/>
            <person name="Bonometti L."/>
            <person name="Westerberg I."/>
            <person name="Brannstrom I.O."/>
            <person name="Guillou S."/>
            <person name="Cros-Aarteil S."/>
            <person name="Calhoun S."/>
            <person name="Haridas S."/>
            <person name="Kuo A."/>
            <person name="Pangilinan J."/>
            <person name="Riley R."/>
            <person name="Labutti K."/>
            <person name="Andreopoulos B."/>
            <person name="Lipzen A."/>
            <person name="Chen C."/>
            <person name="Yanf M."/>
            <person name="Daum C."/>
            <person name="Ng V."/>
            <person name="Clum A."/>
            <person name="Steindorff A."/>
            <person name="Ohm R."/>
            <person name="Martin F."/>
            <person name="Silar P."/>
            <person name="Natvig D."/>
            <person name="Lalanne C."/>
            <person name="Gautier V."/>
            <person name="Ament-Velasquez S.L."/>
            <person name="Kruys A."/>
            <person name="Hutchinson M.I."/>
            <person name="Powell A.J."/>
            <person name="Barry K."/>
            <person name="Miller A.N."/>
            <person name="Grigoriev I.V."/>
            <person name="Debuchy R."/>
            <person name="Gladieux P."/>
            <person name="Thoren M.H."/>
            <person name="Johannesson H."/>
        </authorList>
    </citation>
    <scope>NUCLEOTIDE SEQUENCE</scope>
    <source>
        <strain evidence="3">CBS 626.80</strain>
    </source>
</reference>
<proteinExistence type="predicted"/>
<evidence type="ECO:0008006" key="5">
    <source>
        <dbReference type="Google" id="ProtNLM"/>
    </source>
</evidence>
<evidence type="ECO:0000256" key="1">
    <source>
        <dbReference type="SAM" id="MobiDB-lite"/>
    </source>
</evidence>
<organism evidence="3 4">
    <name type="scientific">Pseudoneurospora amorphoporcata</name>
    <dbReference type="NCBI Taxonomy" id="241081"/>
    <lineage>
        <taxon>Eukaryota</taxon>
        <taxon>Fungi</taxon>
        <taxon>Dikarya</taxon>
        <taxon>Ascomycota</taxon>
        <taxon>Pezizomycotina</taxon>
        <taxon>Sordariomycetes</taxon>
        <taxon>Sordariomycetidae</taxon>
        <taxon>Sordariales</taxon>
        <taxon>Sordariaceae</taxon>
        <taxon>Pseudoneurospora</taxon>
    </lineage>
</organism>
<sequence length="109" mass="12906">MRLYMRKCGWVLLGLLIPELIAYTAFRQHQQAKNIAREMNSSEEWGCPSPTFAKDNDDSSLPQTEKKSKRRSRFLCGWRLKQRQKDTEAFSFDSWTIAMVSWQSWEALR</sequence>
<reference evidence="3" key="1">
    <citation type="journal article" date="2023" name="Mol. Phylogenet. Evol.">
        <title>Genome-scale phylogeny and comparative genomics of the fungal order Sordariales.</title>
        <authorList>
            <person name="Hensen N."/>
            <person name="Bonometti L."/>
            <person name="Westerberg I."/>
            <person name="Brannstrom I.O."/>
            <person name="Guillou S."/>
            <person name="Cros-Aarteil S."/>
            <person name="Calhoun S."/>
            <person name="Haridas S."/>
            <person name="Kuo A."/>
            <person name="Mondo S."/>
            <person name="Pangilinan J."/>
            <person name="Riley R."/>
            <person name="LaButti K."/>
            <person name="Andreopoulos B."/>
            <person name="Lipzen A."/>
            <person name="Chen C."/>
            <person name="Yan M."/>
            <person name="Daum C."/>
            <person name="Ng V."/>
            <person name="Clum A."/>
            <person name="Steindorff A."/>
            <person name="Ohm R.A."/>
            <person name="Martin F."/>
            <person name="Silar P."/>
            <person name="Natvig D.O."/>
            <person name="Lalanne C."/>
            <person name="Gautier V."/>
            <person name="Ament-Velasquez S.L."/>
            <person name="Kruys A."/>
            <person name="Hutchinson M.I."/>
            <person name="Powell A.J."/>
            <person name="Barry K."/>
            <person name="Miller A.N."/>
            <person name="Grigoriev I.V."/>
            <person name="Debuchy R."/>
            <person name="Gladieux P."/>
            <person name="Hiltunen Thoren M."/>
            <person name="Johannesson H."/>
        </authorList>
    </citation>
    <scope>NUCLEOTIDE SEQUENCE</scope>
    <source>
        <strain evidence="3">CBS 626.80</strain>
    </source>
</reference>
<evidence type="ECO:0000256" key="2">
    <source>
        <dbReference type="SAM" id="SignalP"/>
    </source>
</evidence>
<feature type="region of interest" description="Disordered" evidence="1">
    <location>
        <begin position="39"/>
        <end position="71"/>
    </location>
</feature>
<accession>A0AAN6P0N6</accession>
<keyword evidence="4" id="KW-1185">Reference proteome</keyword>
<evidence type="ECO:0000313" key="3">
    <source>
        <dbReference type="EMBL" id="KAK3955552.1"/>
    </source>
</evidence>
<gene>
    <name evidence="3" type="ORF">QBC32DRAFT_311017</name>
</gene>
<name>A0AAN6P0N6_9PEZI</name>
<dbReference type="EMBL" id="MU859075">
    <property type="protein sequence ID" value="KAK3955552.1"/>
    <property type="molecule type" value="Genomic_DNA"/>
</dbReference>